<evidence type="ECO:0000313" key="1">
    <source>
        <dbReference type="EMBL" id="CAP49909.1"/>
    </source>
</evidence>
<organism evidence="1 2">
    <name type="scientific">Xanthomonas campestris pv. campestris (strain B100)</name>
    <dbReference type="NCBI Taxonomy" id="509169"/>
    <lineage>
        <taxon>Bacteria</taxon>
        <taxon>Pseudomonadati</taxon>
        <taxon>Pseudomonadota</taxon>
        <taxon>Gammaproteobacteria</taxon>
        <taxon>Lysobacterales</taxon>
        <taxon>Lysobacteraceae</taxon>
        <taxon>Xanthomonas</taxon>
    </lineage>
</organism>
<name>B0RN74_XANCB</name>
<accession>B0RN74</accession>
<dbReference type="EMBL" id="AM920689">
    <property type="protein sequence ID" value="CAP49909.1"/>
    <property type="molecule type" value="Genomic_DNA"/>
</dbReference>
<gene>
    <name evidence="1" type="ORF">XCCB100_0574</name>
</gene>
<evidence type="ECO:0000313" key="2">
    <source>
        <dbReference type="Proteomes" id="UP000001188"/>
    </source>
</evidence>
<dbReference type="Proteomes" id="UP000001188">
    <property type="component" value="Chromosome"/>
</dbReference>
<protein>
    <submittedName>
        <fullName evidence="1">Uncharacterized protein</fullName>
    </submittedName>
</protein>
<sequence length="126" mass="13348">MLATFFAYPSAAIALRRFADRAVRGAALNKTGRARPMGEVRIAGLVRPPVRLPDTQRRGVGESVCARSSERALCGCSRKTPLSDDRALRSSASPARVCGRPADTDAARPEKNCEMGCPIGALVAPP</sequence>
<dbReference type="HOGENOM" id="CLU_1980731_0_0_6"/>
<reference evidence="1 2" key="1">
    <citation type="journal article" date="2008" name="J. Biotechnol.">
        <title>The genome of Xanthomonas campestris pv. campestris B100 and its use for the reconstruction of metabolic pathways involved in xanthan biosynthesis.</title>
        <authorList>
            <person name="Vorholter F.J."/>
            <person name="Schneiker S."/>
            <person name="Goesmann A."/>
            <person name="Krause L."/>
            <person name="Bekel T."/>
            <person name="Kaiser O."/>
            <person name="Linke B."/>
            <person name="Patschkowski T."/>
            <person name="Ruckert C."/>
            <person name="Schmid J."/>
            <person name="Sidhu V.K."/>
            <person name="Sieber V."/>
            <person name="Tauch A."/>
            <person name="Watt S.A."/>
            <person name="Weisshaar B."/>
            <person name="Becker A."/>
            <person name="Niehaus K."/>
            <person name="Puhler A."/>
        </authorList>
    </citation>
    <scope>NUCLEOTIDE SEQUENCE [LARGE SCALE GENOMIC DNA]</scope>
    <source>
        <strain evidence="1 2">B100</strain>
    </source>
</reference>
<dbReference type="KEGG" id="xca:xcc-b100_0574"/>
<dbReference type="AlphaFoldDB" id="B0RN74"/>
<proteinExistence type="predicted"/>